<dbReference type="EMBL" id="KV429048">
    <property type="protein sequence ID" value="KZT71008.1"/>
    <property type="molecule type" value="Genomic_DNA"/>
</dbReference>
<name>A0A165RPL7_9APHY</name>
<evidence type="ECO:0000313" key="1">
    <source>
        <dbReference type="EMBL" id="KZT71008.1"/>
    </source>
</evidence>
<keyword evidence="2" id="KW-1185">Reference proteome</keyword>
<gene>
    <name evidence="1" type="ORF">DAEQUDRAFT_724765</name>
</gene>
<proteinExistence type="predicted"/>
<sequence>MAFTQRGRRRSQSVTLVICGGTHRGHPVYGYRPSRYCDYSPPQLGSLIRYDHRKRLLQVIQRRPETARIHGRRLRVTSAVLLVRSN</sequence>
<dbReference type="AlphaFoldDB" id="A0A165RPL7"/>
<organism evidence="1 2">
    <name type="scientific">Daedalea quercina L-15889</name>
    <dbReference type="NCBI Taxonomy" id="1314783"/>
    <lineage>
        <taxon>Eukaryota</taxon>
        <taxon>Fungi</taxon>
        <taxon>Dikarya</taxon>
        <taxon>Basidiomycota</taxon>
        <taxon>Agaricomycotina</taxon>
        <taxon>Agaricomycetes</taxon>
        <taxon>Polyporales</taxon>
        <taxon>Fomitopsis</taxon>
    </lineage>
</organism>
<protein>
    <submittedName>
        <fullName evidence="1">Uncharacterized protein</fullName>
    </submittedName>
</protein>
<reference evidence="1 2" key="1">
    <citation type="journal article" date="2016" name="Mol. Biol. Evol.">
        <title>Comparative Genomics of Early-Diverging Mushroom-Forming Fungi Provides Insights into the Origins of Lignocellulose Decay Capabilities.</title>
        <authorList>
            <person name="Nagy L.G."/>
            <person name="Riley R."/>
            <person name="Tritt A."/>
            <person name="Adam C."/>
            <person name="Daum C."/>
            <person name="Floudas D."/>
            <person name="Sun H."/>
            <person name="Yadav J.S."/>
            <person name="Pangilinan J."/>
            <person name="Larsson K.H."/>
            <person name="Matsuura K."/>
            <person name="Barry K."/>
            <person name="Labutti K."/>
            <person name="Kuo R."/>
            <person name="Ohm R.A."/>
            <person name="Bhattacharya S.S."/>
            <person name="Shirouzu T."/>
            <person name="Yoshinaga Y."/>
            <person name="Martin F.M."/>
            <person name="Grigoriev I.V."/>
            <person name="Hibbett D.S."/>
        </authorList>
    </citation>
    <scope>NUCLEOTIDE SEQUENCE [LARGE SCALE GENOMIC DNA]</scope>
    <source>
        <strain evidence="1 2">L-15889</strain>
    </source>
</reference>
<dbReference type="Proteomes" id="UP000076727">
    <property type="component" value="Unassembled WGS sequence"/>
</dbReference>
<accession>A0A165RPL7</accession>
<evidence type="ECO:0000313" key="2">
    <source>
        <dbReference type="Proteomes" id="UP000076727"/>
    </source>
</evidence>